<accession>A0A345XJ71</accession>
<dbReference type="AlphaFoldDB" id="A0A345XJ71"/>
<proteinExistence type="predicted"/>
<dbReference type="Proteomes" id="UP000254425">
    <property type="component" value="Chromosome"/>
</dbReference>
<reference evidence="1 2" key="1">
    <citation type="submission" date="2018-07" db="EMBL/GenBank/DDBJ databases">
        <title>Draft genome of the type strain Streptomyces armeniacus ATCC 15676.</title>
        <authorList>
            <person name="Labana P."/>
            <person name="Gosse J.T."/>
            <person name="Boddy C.N."/>
        </authorList>
    </citation>
    <scope>NUCLEOTIDE SEQUENCE [LARGE SCALE GENOMIC DNA]</scope>
    <source>
        <strain evidence="1 2">ATCC 15676</strain>
    </source>
</reference>
<sequence length="181" mass="20178">MRTLFHGEFRVAYGQLYVDSRADPDEGPEAGLDECFMGQRAGLCGAAVPGHLFLLTGMHTGAVPLTVELHETEPPLDTDGWEDIVETPFRTASDGTELIEWDGGGQVLDLPPGAYRVRYHCRGMDEARDGVRSEGEQVLDAYLLRFWPGPPERDRVVKETSRSAAYWHRFARQLPPPPTPE</sequence>
<dbReference type="KEGG" id="sarm:DVA86_02510"/>
<protein>
    <submittedName>
        <fullName evidence="1">Uncharacterized protein</fullName>
    </submittedName>
</protein>
<gene>
    <name evidence="1" type="ORF">DVA86_02510</name>
</gene>
<dbReference type="RefSeq" id="WP_208875381.1">
    <property type="nucleotide sequence ID" value="NZ_CP031320.1"/>
</dbReference>
<evidence type="ECO:0000313" key="1">
    <source>
        <dbReference type="EMBL" id="AXK31687.1"/>
    </source>
</evidence>
<name>A0A345XJ71_9ACTN</name>
<evidence type="ECO:0000313" key="2">
    <source>
        <dbReference type="Proteomes" id="UP000254425"/>
    </source>
</evidence>
<organism evidence="1 2">
    <name type="scientific">Streptomyces armeniacus</name>
    <dbReference type="NCBI Taxonomy" id="83291"/>
    <lineage>
        <taxon>Bacteria</taxon>
        <taxon>Bacillati</taxon>
        <taxon>Actinomycetota</taxon>
        <taxon>Actinomycetes</taxon>
        <taxon>Kitasatosporales</taxon>
        <taxon>Streptomycetaceae</taxon>
        <taxon>Streptomyces</taxon>
    </lineage>
</organism>
<dbReference type="EMBL" id="CP031320">
    <property type="protein sequence ID" value="AXK31687.1"/>
    <property type="molecule type" value="Genomic_DNA"/>
</dbReference>
<keyword evidence="2" id="KW-1185">Reference proteome</keyword>